<dbReference type="AlphaFoldDB" id="A0A1E4TAY0"/>
<sequence>MMQNYDLAWEDRPYTAASSFDWETRQYKDFEEPQRRPRINLDSVGPERTKTRGRRKSRQKGKDVDAEKSNRPDKENPSKGKNSKPQSSIEQPENGAKRLTQNRPVRPRQEGQMDQDQDQREQGIQAVSKEKIQDQKDISSSIPVSKPVKSQKRSKAVKPKRPEQS</sequence>
<feature type="compositionally biased region" description="Basic and acidic residues" evidence="1">
    <location>
        <begin position="22"/>
        <end position="35"/>
    </location>
</feature>
<gene>
    <name evidence="2" type="ORF">CANCADRAFT_57905</name>
</gene>
<dbReference type="Proteomes" id="UP000095023">
    <property type="component" value="Unassembled WGS sequence"/>
</dbReference>
<organism evidence="2 3">
    <name type="scientific">Tortispora caseinolytica NRRL Y-17796</name>
    <dbReference type="NCBI Taxonomy" id="767744"/>
    <lineage>
        <taxon>Eukaryota</taxon>
        <taxon>Fungi</taxon>
        <taxon>Dikarya</taxon>
        <taxon>Ascomycota</taxon>
        <taxon>Saccharomycotina</taxon>
        <taxon>Trigonopsidomycetes</taxon>
        <taxon>Trigonopsidales</taxon>
        <taxon>Trigonopsidaceae</taxon>
        <taxon>Tortispora</taxon>
    </lineage>
</organism>
<evidence type="ECO:0000313" key="3">
    <source>
        <dbReference type="Proteomes" id="UP000095023"/>
    </source>
</evidence>
<feature type="compositionally biased region" description="Basic and acidic residues" evidence="1">
    <location>
        <begin position="107"/>
        <end position="121"/>
    </location>
</feature>
<feature type="compositionally biased region" description="Low complexity" evidence="1">
    <location>
        <begin position="138"/>
        <end position="148"/>
    </location>
</feature>
<reference evidence="3" key="1">
    <citation type="submission" date="2016-02" db="EMBL/GenBank/DDBJ databases">
        <title>Comparative genomics of biotechnologically important yeasts.</title>
        <authorList>
            <consortium name="DOE Joint Genome Institute"/>
            <person name="Riley R."/>
            <person name="Haridas S."/>
            <person name="Wolfe K.H."/>
            <person name="Lopes M.R."/>
            <person name="Hittinger C.T."/>
            <person name="Goker M."/>
            <person name="Salamov A."/>
            <person name="Wisecaver J."/>
            <person name="Long T.M."/>
            <person name="Aerts A.L."/>
            <person name="Barry K."/>
            <person name="Choi C."/>
            <person name="Clum A."/>
            <person name="Coughlan A.Y."/>
            <person name="Deshpande S."/>
            <person name="Douglass A.P."/>
            <person name="Hanson S.J."/>
            <person name="Klenk H.-P."/>
            <person name="Labutti K."/>
            <person name="Lapidus A."/>
            <person name="Lindquist E."/>
            <person name="Lipzen A."/>
            <person name="Meier-Kolthoff J.P."/>
            <person name="Ohm R.A."/>
            <person name="Otillar R.P."/>
            <person name="Pangilinan J."/>
            <person name="Peng Y."/>
            <person name="Rokas A."/>
            <person name="Rosa C.A."/>
            <person name="Scheuner C."/>
            <person name="Sibirny A.A."/>
            <person name="Slot J.C."/>
            <person name="Stielow J.B."/>
            <person name="Sun H."/>
            <person name="Kurtzman C.P."/>
            <person name="Blackwell M."/>
            <person name="Jeffries T.W."/>
            <person name="Grigoriev I.V."/>
        </authorList>
    </citation>
    <scope>NUCLEOTIDE SEQUENCE [LARGE SCALE GENOMIC DNA]</scope>
    <source>
        <strain evidence="3">NRRL Y-17796</strain>
    </source>
</reference>
<keyword evidence="3" id="KW-1185">Reference proteome</keyword>
<proteinExistence type="predicted"/>
<evidence type="ECO:0000313" key="2">
    <source>
        <dbReference type="EMBL" id="ODV88808.1"/>
    </source>
</evidence>
<feature type="compositionally biased region" description="Basic and acidic residues" evidence="1">
    <location>
        <begin position="60"/>
        <end position="78"/>
    </location>
</feature>
<dbReference type="EMBL" id="KV453843">
    <property type="protein sequence ID" value="ODV88808.1"/>
    <property type="molecule type" value="Genomic_DNA"/>
</dbReference>
<feature type="compositionally biased region" description="Polar residues" evidence="1">
    <location>
        <begin position="79"/>
        <end position="91"/>
    </location>
</feature>
<protein>
    <submittedName>
        <fullName evidence="2">Uncharacterized protein</fullName>
    </submittedName>
</protein>
<feature type="compositionally biased region" description="Basic and acidic residues" evidence="1">
    <location>
        <begin position="128"/>
        <end position="137"/>
    </location>
</feature>
<feature type="region of interest" description="Disordered" evidence="1">
    <location>
        <begin position="1"/>
        <end position="165"/>
    </location>
</feature>
<evidence type="ECO:0000256" key="1">
    <source>
        <dbReference type="SAM" id="MobiDB-lite"/>
    </source>
</evidence>
<accession>A0A1E4TAY0</accession>
<name>A0A1E4TAY0_9ASCO</name>
<feature type="compositionally biased region" description="Basic residues" evidence="1">
    <location>
        <begin position="149"/>
        <end position="159"/>
    </location>
</feature>